<evidence type="ECO:0000256" key="2">
    <source>
        <dbReference type="SAM" id="Phobius"/>
    </source>
</evidence>
<comment type="caution">
    <text evidence="3">The sequence shown here is derived from an EMBL/GenBank/DDBJ whole genome shotgun (WGS) entry which is preliminary data.</text>
</comment>
<keyword evidence="4" id="KW-1185">Reference proteome</keyword>
<keyword evidence="2" id="KW-0812">Transmembrane</keyword>
<feature type="region of interest" description="Disordered" evidence="1">
    <location>
        <begin position="1"/>
        <end position="41"/>
    </location>
</feature>
<reference evidence="3 4" key="1">
    <citation type="journal article" date="2010" name="J. Bacteriol.">
        <title>Genome sequence of Fulvimarina pelagi HTCC2506T, a Mn(II)-oxidizing alphaproteobacterium possessing an aerobic anoxygenic photosynthetic gene cluster and Xanthorhodopsin.</title>
        <authorList>
            <person name="Kang I."/>
            <person name="Oh H.M."/>
            <person name="Lim S.I."/>
            <person name="Ferriera S."/>
            <person name="Giovannoni S.J."/>
            <person name="Cho J.C."/>
        </authorList>
    </citation>
    <scope>NUCLEOTIDE SEQUENCE [LARGE SCALE GENOMIC DNA]</scope>
    <source>
        <strain evidence="3 4">HTCC2506</strain>
    </source>
</reference>
<protein>
    <recommendedName>
        <fullName evidence="5">DUF3426 domain-containing protein</fullName>
    </recommendedName>
</protein>
<feature type="compositionally biased region" description="Basic residues" evidence="1">
    <location>
        <begin position="12"/>
        <end position="25"/>
    </location>
</feature>
<dbReference type="AlphaFoldDB" id="Q0G4N5"/>
<proteinExistence type="predicted"/>
<gene>
    <name evidence="3" type="ORF">FP2506_11056</name>
</gene>
<feature type="compositionally biased region" description="Basic and acidic residues" evidence="1">
    <location>
        <begin position="79"/>
        <end position="97"/>
    </location>
</feature>
<organism evidence="3 4">
    <name type="scientific">Fulvimarina pelagi HTCC2506</name>
    <dbReference type="NCBI Taxonomy" id="314231"/>
    <lineage>
        <taxon>Bacteria</taxon>
        <taxon>Pseudomonadati</taxon>
        <taxon>Pseudomonadota</taxon>
        <taxon>Alphaproteobacteria</taxon>
        <taxon>Hyphomicrobiales</taxon>
        <taxon>Aurantimonadaceae</taxon>
        <taxon>Fulvimarina</taxon>
    </lineage>
</organism>
<feature type="compositionally biased region" description="Basic and acidic residues" evidence="1">
    <location>
        <begin position="31"/>
        <end position="41"/>
    </location>
</feature>
<dbReference type="EMBL" id="AATP01000001">
    <property type="protein sequence ID" value="EAU43379.1"/>
    <property type="molecule type" value="Genomic_DNA"/>
</dbReference>
<keyword evidence="2" id="KW-1133">Transmembrane helix</keyword>
<accession>Q0G4N5</accession>
<name>Q0G4N5_9HYPH</name>
<keyword evidence="2" id="KW-0472">Membrane</keyword>
<evidence type="ECO:0000313" key="4">
    <source>
        <dbReference type="Proteomes" id="UP000004310"/>
    </source>
</evidence>
<evidence type="ECO:0008006" key="5">
    <source>
        <dbReference type="Google" id="ProtNLM"/>
    </source>
</evidence>
<dbReference type="STRING" id="217511.GCA_001463845_00960"/>
<feature type="region of interest" description="Disordered" evidence="1">
    <location>
        <begin position="73"/>
        <end position="109"/>
    </location>
</feature>
<sequence>MSRTSMNEHLNKTRLGRRRSGRSRRPLVIDGHSRRLDESSPRNRIFGSGGFWHIGASHWSKSHHTLQGDIGRPTTFFGRRPEPEVDLFRHEDGRSRVEEDESDTPPPSSLPLMIACIAGAAMAALFILPNLFDLASGSAARISISESDASLGNGIGVSNLKADLSAREGTSVLTLTGEVSNAANDQTVPPIEIVLTDGEGGRIVRRIEVTHDALRNGDSLGFSSSVLLPDAMRGRLELSLRPAASTGGRP</sequence>
<evidence type="ECO:0000256" key="1">
    <source>
        <dbReference type="SAM" id="MobiDB-lite"/>
    </source>
</evidence>
<evidence type="ECO:0000313" key="3">
    <source>
        <dbReference type="EMBL" id="EAU43379.1"/>
    </source>
</evidence>
<feature type="transmembrane region" description="Helical" evidence="2">
    <location>
        <begin position="110"/>
        <end position="132"/>
    </location>
</feature>
<dbReference type="HOGENOM" id="CLU_1110156_0_0_5"/>
<dbReference type="RefSeq" id="WP_007067353.1">
    <property type="nucleotide sequence ID" value="NZ_DS022272.1"/>
</dbReference>
<dbReference type="Proteomes" id="UP000004310">
    <property type="component" value="Unassembled WGS sequence"/>
</dbReference>